<dbReference type="EMBL" id="BT030759">
    <property type="protein sequence ID" value="ABV82141.1"/>
    <property type="molecule type" value="mRNA"/>
</dbReference>
<dbReference type="AlphaFoldDB" id="A8E6G7"/>
<reference evidence="1" key="1">
    <citation type="submission" date="2007-10" db="EMBL/GenBank/DDBJ databases">
        <authorList>
            <person name="Stapleton M."/>
            <person name="Carlson J."/>
            <person name="Frise E."/>
            <person name="Kapadia B."/>
            <person name="Park S."/>
            <person name="Wan K."/>
            <person name="Yu C."/>
            <person name="Celniker S."/>
        </authorList>
    </citation>
    <scope>NUCLEOTIDE SEQUENCE</scope>
</reference>
<organism evidence="1">
    <name type="scientific">Drosophila melanogaster</name>
    <name type="common">Fruit fly</name>
    <dbReference type="NCBI Taxonomy" id="7227"/>
    <lineage>
        <taxon>Eukaryota</taxon>
        <taxon>Metazoa</taxon>
        <taxon>Ecdysozoa</taxon>
        <taxon>Arthropoda</taxon>
        <taxon>Hexapoda</taxon>
        <taxon>Insecta</taxon>
        <taxon>Pterygota</taxon>
        <taxon>Neoptera</taxon>
        <taxon>Endopterygota</taxon>
        <taxon>Diptera</taxon>
        <taxon>Brachycera</taxon>
        <taxon>Muscomorpha</taxon>
        <taxon>Ephydroidea</taxon>
        <taxon>Drosophilidae</taxon>
        <taxon>Drosophila</taxon>
        <taxon>Sophophora</taxon>
    </lineage>
</organism>
<accession>A8E6G7</accession>
<evidence type="ECO:0000313" key="1">
    <source>
        <dbReference type="EMBL" id="ABV82141.1"/>
    </source>
</evidence>
<sequence length="53" mass="6163">MQRISYPRIYFPRYMISRFSDQVIDCSNWAIVLATVTVVLATSHDSNGKLWVL</sequence>
<name>A8E6G7_DROME</name>
<proteinExistence type="evidence at transcript level"/>
<protein>
    <submittedName>
        <fullName evidence="1">AT28575p</fullName>
    </submittedName>
</protein>